<dbReference type="InterPro" id="IPR010079">
    <property type="entry name" value="Xanthine_PRibTrfase"/>
</dbReference>
<evidence type="ECO:0000313" key="9">
    <source>
        <dbReference type="Proteomes" id="UP000255328"/>
    </source>
</evidence>
<dbReference type="GO" id="GO:0005737">
    <property type="term" value="C:cytoplasm"/>
    <property type="evidence" value="ECO:0007669"/>
    <property type="project" value="UniProtKB-SubCell"/>
</dbReference>
<comment type="catalytic activity">
    <reaction evidence="5">
        <text>XMP + diphosphate = xanthine + 5-phospho-alpha-D-ribose 1-diphosphate</text>
        <dbReference type="Rhea" id="RHEA:10800"/>
        <dbReference type="ChEBI" id="CHEBI:17712"/>
        <dbReference type="ChEBI" id="CHEBI:33019"/>
        <dbReference type="ChEBI" id="CHEBI:57464"/>
        <dbReference type="ChEBI" id="CHEBI:58017"/>
        <dbReference type="EC" id="2.4.2.22"/>
    </reaction>
</comment>
<keyword evidence="3 5" id="KW-0808">Transferase</keyword>
<comment type="function">
    <text evidence="5">Converts the preformed base xanthine, a product of nucleic acid breakdown, to xanthosine 5'-monophosphate (XMP), so it can be reused for RNA or DNA synthesis.</text>
</comment>
<reference evidence="8 9" key="1">
    <citation type="submission" date="2018-06" db="EMBL/GenBank/DDBJ databases">
        <authorList>
            <consortium name="Pathogen Informatics"/>
            <person name="Doyle S."/>
        </authorList>
    </citation>
    <scope>NUCLEOTIDE SEQUENCE [LARGE SCALE GENOMIC DNA]</scope>
    <source>
        <strain evidence="8 9">NCTC10723</strain>
    </source>
</reference>
<dbReference type="EC" id="2.4.2.22" evidence="5 6"/>
<dbReference type="NCBIfam" id="TIGR01744">
    <property type="entry name" value="XPRTase"/>
    <property type="match status" value="1"/>
</dbReference>
<dbReference type="GO" id="GO:0046110">
    <property type="term" value="P:xanthine metabolic process"/>
    <property type="evidence" value="ECO:0007669"/>
    <property type="project" value="UniProtKB-UniRule"/>
</dbReference>
<feature type="binding site" evidence="5">
    <location>
        <position position="20"/>
    </location>
    <ligand>
        <name>xanthine</name>
        <dbReference type="ChEBI" id="CHEBI:17712"/>
    </ligand>
</feature>
<comment type="pathway">
    <text evidence="5">Purine metabolism; XMP biosynthesis via salvage pathway; XMP from xanthine: step 1/1.</text>
</comment>
<dbReference type="InterPro" id="IPR029057">
    <property type="entry name" value="PRTase-like"/>
</dbReference>
<feature type="domain" description="Phosphoribosyltransferase" evidence="7">
    <location>
        <begin position="50"/>
        <end position="156"/>
    </location>
</feature>
<dbReference type="InterPro" id="IPR000836">
    <property type="entry name" value="PRTase_dom"/>
</dbReference>
<dbReference type="OrthoDB" id="9790678at2"/>
<evidence type="ECO:0000256" key="1">
    <source>
        <dbReference type="ARBA" id="ARBA00022490"/>
    </source>
</evidence>
<evidence type="ECO:0000256" key="3">
    <source>
        <dbReference type="ARBA" id="ARBA00022679"/>
    </source>
</evidence>
<evidence type="ECO:0000256" key="5">
    <source>
        <dbReference type="HAMAP-Rule" id="MF_01184"/>
    </source>
</evidence>
<feature type="binding site" evidence="5">
    <location>
        <position position="155"/>
    </location>
    <ligand>
        <name>xanthine</name>
        <dbReference type="ChEBI" id="CHEBI:17712"/>
    </ligand>
</feature>
<dbReference type="AlphaFoldDB" id="A0A377GWC3"/>
<dbReference type="GO" id="GO:0000310">
    <property type="term" value="F:xanthine phosphoribosyltransferase activity"/>
    <property type="evidence" value="ECO:0007669"/>
    <property type="project" value="UniProtKB-UniRule"/>
</dbReference>
<dbReference type="PANTHER" id="PTHR43864">
    <property type="entry name" value="HYPOXANTHINE/GUANINE PHOSPHORIBOSYLTRANSFERASE"/>
    <property type="match status" value="1"/>
</dbReference>
<accession>A0A377GWC3</accession>
<evidence type="ECO:0000256" key="6">
    <source>
        <dbReference type="NCBIfam" id="TIGR01744"/>
    </source>
</evidence>
<dbReference type="EMBL" id="UGGU01000003">
    <property type="protein sequence ID" value="STO31300.1"/>
    <property type="molecule type" value="Genomic_DNA"/>
</dbReference>
<evidence type="ECO:0000313" key="8">
    <source>
        <dbReference type="EMBL" id="STO31300.1"/>
    </source>
</evidence>
<dbReference type="HAMAP" id="MF_01184">
    <property type="entry name" value="XPRTase"/>
    <property type="match status" value="1"/>
</dbReference>
<dbReference type="PANTHER" id="PTHR43864:SF1">
    <property type="entry name" value="XANTHINE PHOSPHORIBOSYLTRANSFERASE"/>
    <property type="match status" value="1"/>
</dbReference>
<keyword evidence="9" id="KW-1185">Reference proteome</keyword>
<dbReference type="GO" id="GO:0006166">
    <property type="term" value="P:purine ribonucleoside salvage"/>
    <property type="evidence" value="ECO:0007669"/>
    <property type="project" value="UniProtKB-KW"/>
</dbReference>
<dbReference type="NCBIfam" id="NF006671">
    <property type="entry name" value="PRK09219.1"/>
    <property type="match status" value="1"/>
</dbReference>
<dbReference type="Pfam" id="PF00156">
    <property type="entry name" value="Pribosyltran"/>
    <property type="match status" value="1"/>
</dbReference>
<comment type="similarity">
    <text evidence="5">Belongs to the purine/pyrimidine phosphoribosyltransferase family. Xpt subfamily.</text>
</comment>
<evidence type="ECO:0000259" key="7">
    <source>
        <dbReference type="Pfam" id="PF00156"/>
    </source>
</evidence>
<feature type="binding site" evidence="5">
    <location>
        <begin position="127"/>
        <end position="131"/>
    </location>
    <ligand>
        <name>5-phospho-alpha-D-ribose 1-diphosphate</name>
        <dbReference type="ChEBI" id="CHEBI:58017"/>
    </ligand>
</feature>
<keyword evidence="1 5" id="KW-0963">Cytoplasm</keyword>
<dbReference type="UniPathway" id="UPA00602">
    <property type="reaction ID" value="UER00658"/>
</dbReference>
<protein>
    <recommendedName>
        <fullName evidence="5 6">Xanthine phosphoribosyltransferase</fullName>
        <shortName evidence="5">XPRTase</shortName>
        <ecNumber evidence="5 6">2.4.2.22</ecNumber>
    </recommendedName>
</protein>
<keyword evidence="2 5" id="KW-0328">Glycosyltransferase</keyword>
<keyword evidence="4 5" id="KW-0660">Purine salvage</keyword>
<dbReference type="InterPro" id="IPR050118">
    <property type="entry name" value="Pur/Pyrimidine_PRTase"/>
</dbReference>
<name>A0A377GWC3_9FUSO</name>
<dbReference type="GO" id="GO:0032265">
    <property type="term" value="P:XMP salvage"/>
    <property type="evidence" value="ECO:0007669"/>
    <property type="project" value="UniProtKB-UniRule"/>
</dbReference>
<dbReference type="Proteomes" id="UP000255328">
    <property type="component" value="Unassembled WGS sequence"/>
</dbReference>
<dbReference type="CDD" id="cd06223">
    <property type="entry name" value="PRTases_typeI"/>
    <property type="match status" value="1"/>
</dbReference>
<sequence length="188" mass="20608">MELLKEYILNNGKAIGSKILKVDSFLNHQIDPVLMMKMGEEFKKRFQGVEINKILTVEASGIAIGLAAAYAFNVPLVFAKKKVPSTMAEFYTTKVFSFTKNKDYTICVGKDFLEPHDKVLIIDDFLAMGNAVLGLKELVEQAGAEVMGVGIAVTKGFQGGEKLLLNSGLRVESLAVVDSLENGEINFR</sequence>
<evidence type="ECO:0000256" key="2">
    <source>
        <dbReference type="ARBA" id="ARBA00022676"/>
    </source>
</evidence>
<feature type="binding site" evidence="5">
    <location>
        <position position="27"/>
    </location>
    <ligand>
        <name>xanthine</name>
        <dbReference type="ChEBI" id="CHEBI:17712"/>
    </ligand>
</feature>
<dbReference type="RefSeq" id="WP_115269490.1">
    <property type="nucleotide sequence ID" value="NZ_UGGU01000003.1"/>
</dbReference>
<comment type="subcellular location">
    <subcellularLocation>
        <location evidence="5">Cytoplasm</location>
    </subcellularLocation>
</comment>
<evidence type="ECO:0000256" key="4">
    <source>
        <dbReference type="ARBA" id="ARBA00022726"/>
    </source>
</evidence>
<dbReference type="Gene3D" id="3.40.50.2020">
    <property type="match status" value="1"/>
</dbReference>
<proteinExistence type="inferred from homology"/>
<organism evidence="8 9">
    <name type="scientific">Fusobacterium necrogenes</name>
    <dbReference type="NCBI Taxonomy" id="858"/>
    <lineage>
        <taxon>Bacteria</taxon>
        <taxon>Fusobacteriati</taxon>
        <taxon>Fusobacteriota</taxon>
        <taxon>Fusobacteriia</taxon>
        <taxon>Fusobacteriales</taxon>
        <taxon>Fusobacteriaceae</taxon>
        <taxon>Fusobacterium</taxon>
    </lineage>
</organism>
<dbReference type="SUPFAM" id="SSF53271">
    <property type="entry name" value="PRTase-like"/>
    <property type="match status" value="1"/>
</dbReference>
<comment type="subunit">
    <text evidence="5">Homodimer.</text>
</comment>
<gene>
    <name evidence="5 8" type="primary">xpt</name>
    <name evidence="8" type="ORF">NCTC10723_00746</name>
</gene>